<name>A0A0L8BEE9_ENSAD</name>
<dbReference type="Pfam" id="PF07845">
    <property type="entry name" value="DUF1636"/>
    <property type="match status" value="1"/>
</dbReference>
<dbReference type="Proteomes" id="UP000037425">
    <property type="component" value="Unassembled WGS sequence"/>
</dbReference>
<dbReference type="AlphaFoldDB" id="A0A0L8BEE9"/>
<dbReference type="RefSeq" id="WP_053252890.1">
    <property type="nucleotide sequence ID" value="NZ_LGAP01000043.1"/>
</dbReference>
<sequence>MANPASRQHKITVCTDCRFTGGPCRPGADLIQRLNRSIAALGEPLDRDFSIAGTVCMAACTRPCTIAFQATGKATYLFGDISPEEDIDDLVSFATAYAGRNDGMTRAAERPRGLNGKTLARIPAALLVSEDIGGHFQ</sequence>
<reference evidence="2" key="1">
    <citation type="submission" date="2015-07" db="EMBL/GenBank/DDBJ databases">
        <title>Whole genome sequence of an Ensifer adhaerens strain isolated from a cave pool in the Wind Cave National Park.</title>
        <authorList>
            <person name="Eng W.W.H."/>
            <person name="Gan H.M."/>
            <person name="Barton H.A."/>
            <person name="Savka M.A."/>
        </authorList>
    </citation>
    <scope>NUCLEOTIDE SEQUENCE [LARGE SCALE GENOMIC DNA]</scope>
    <source>
        <strain evidence="2">SD006</strain>
    </source>
</reference>
<evidence type="ECO:0008006" key="3">
    <source>
        <dbReference type="Google" id="ProtNLM"/>
    </source>
</evidence>
<dbReference type="EMBL" id="LGAP01000043">
    <property type="protein sequence ID" value="KOF12993.1"/>
    <property type="molecule type" value="Genomic_DNA"/>
</dbReference>
<organism evidence="1 2">
    <name type="scientific">Ensifer adhaerens</name>
    <name type="common">Sinorhizobium morelense</name>
    <dbReference type="NCBI Taxonomy" id="106592"/>
    <lineage>
        <taxon>Bacteria</taxon>
        <taxon>Pseudomonadati</taxon>
        <taxon>Pseudomonadota</taxon>
        <taxon>Alphaproteobacteria</taxon>
        <taxon>Hyphomicrobiales</taxon>
        <taxon>Rhizobiaceae</taxon>
        <taxon>Sinorhizobium/Ensifer group</taxon>
        <taxon>Ensifer</taxon>
    </lineage>
</organism>
<comment type="caution">
    <text evidence="1">The sequence shown here is derived from an EMBL/GenBank/DDBJ whole genome shotgun (WGS) entry which is preliminary data.</text>
</comment>
<dbReference type="PATRIC" id="fig|106592.7.peg.5916"/>
<dbReference type="OrthoDB" id="8364077at2"/>
<protein>
    <recommendedName>
        <fullName evidence="3">Metal-binding protein</fullName>
    </recommendedName>
</protein>
<proteinExistence type="predicted"/>
<accession>A0A0L8BEE9</accession>
<evidence type="ECO:0000313" key="1">
    <source>
        <dbReference type="EMBL" id="KOF12993.1"/>
    </source>
</evidence>
<evidence type="ECO:0000313" key="2">
    <source>
        <dbReference type="Proteomes" id="UP000037425"/>
    </source>
</evidence>
<gene>
    <name evidence="1" type="ORF">AC244_32240</name>
</gene>
<dbReference type="InterPro" id="IPR012863">
    <property type="entry name" value="DUF1636"/>
</dbReference>